<accession>A0A4C1UZL4</accession>
<reference evidence="1 2" key="1">
    <citation type="journal article" date="2019" name="Commun. Biol.">
        <title>The bagworm genome reveals a unique fibroin gene that provides high tensile strength.</title>
        <authorList>
            <person name="Kono N."/>
            <person name="Nakamura H."/>
            <person name="Ohtoshi R."/>
            <person name="Tomita M."/>
            <person name="Numata K."/>
            <person name="Arakawa K."/>
        </authorList>
    </citation>
    <scope>NUCLEOTIDE SEQUENCE [LARGE SCALE GENOMIC DNA]</scope>
</reference>
<proteinExistence type="predicted"/>
<keyword evidence="2" id="KW-1185">Reference proteome</keyword>
<name>A0A4C1UZL4_EUMVA</name>
<protein>
    <submittedName>
        <fullName evidence="1">Uncharacterized protein</fullName>
    </submittedName>
</protein>
<evidence type="ECO:0000313" key="2">
    <source>
        <dbReference type="Proteomes" id="UP000299102"/>
    </source>
</evidence>
<organism evidence="1 2">
    <name type="scientific">Eumeta variegata</name>
    <name type="common">Bagworm moth</name>
    <name type="synonym">Eumeta japonica</name>
    <dbReference type="NCBI Taxonomy" id="151549"/>
    <lineage>
        <taxon>Eukaryota</taxon>
        <taxon>Metazoa</taxon>
        <taxon>Ecdysozoa</taxon>
        <taxon>Arthropoda</taxon>
        <taxon>Hexapoda</taxon>
        <taxon>Insecta</taxon>
        <taxon>Pterygota</taxon>
        <taxon>Neoptera</taxon>
        <taxon>Endopterygota</taxon>
        <taxon>Lepidoptera</taxon>
        <taxon>Glossata</taxon>
        <taxon>Ditrysia</taxon>
        <taxon>Tineoidea</taxon>
        <taxon>Psychidae</taxon>
        <taxon>Oiketicinae</taxon>
        <taxon>Eumeta</taxon>
    </lineage>
</organism>
<sequence length="161" mass="18284">MTEFNNRNERVDLAGYTGPLTIGEAGRWMRPRVRFDAEVPQPRVVINNFILQYLKEMINHFDNFPSITQESAGDKSFGGSFFIKSPLDFRSICSQKEVNEPMNTRWPTAARPPARGLSPPNDARIIQIQKLETSSPFVRNLSVLIALQMFSNMLFAVTTNC</sequence>
<dbReference type="EMBL" id="BGZK01000249">
    <property type="protein sequence ID" value="GBP31690.1"/>
    <property type="molecule type" value="Genomic_DNA"/>
</dbReference>
<dbReference type="AlphaFoldDB" id="A0A4C1UZL4"/>
<dbReference type="Proteomes" id="UP000299102">
    <property type="component" value="Unassembled WGS sequence"/>
</dbReference>
<comment type="caution">
    <text evidence="1">The sequence shown here is derived from an EMBL/GenBank/DDBJ whole genome shotgun (WGS) entry which is preliminary data.</text>
</comment>
<evidence type="ECO:0000313" key="1">
    <source>
        <dbReference type="EMBL" id="GBP31690.1"/>
    </source>
</evidence>
<gene>
    <name evidence="1" type="ORF">EVAR_84136_1</name>
</gene>